<evidence type="ECO:0000256" key="3">
    <source>
        <dbReference type="SAM" id="Phobius"/>
    </source>
</evidence>
<name>A0A178IKF2_9BACT</name>
<dbReference type="InterPro" id="IPR019734">
    <property type="entry name" value="TPR_rpt"/>
</dbReference>
<reference evidence="5 6" key="1">
    <citation type="submission" date="2016-01" db="EMBL/GenBank/DDBJ databases">
        <title>High potential of lignocellulose degradation of a new Verrucomicrobia species.</title>
        <authorList>
            <person name="Wang Y."/>
            <person name="Shi Y."/>
            <person name="Qiu Z."/>
            <person name="Liu S."/>
            <person name="Yang H."/>
        </authorList>
    </citation>
    <scope>NUCLEOTIDE SEQUENCE [LARGE SCALE GENOMIC DNA]</scope>
    <source>
        <strain evidence="5 6">TSB47</strain>
    </source>
</reference>
<keyword evidence="3" id="KW-0812">Transmembrane</keyword>
<dbReference type="OrthoDB" id="194944at2"/>
<evidence type="ECO:0000256" key="1">
    <source>
        <dbReference type="PROSITE-ProRule" id="PRU00339"/>
    </source>
</evidence>
<dbReference type="STRING" id="1184151.AW736_08515"/>
<organism evidence="5 6">
    <name type="scientific">Termitidicoccus mucosus</name>
    <dbReference type="NCBI Taxonomy" id="1184151"/>
    <lineage>
        <taxon>Bacteria</taxon>
        <taxon>Pseudomonadati</taxon>
        <taxon>Verrucomicrobiota</taxon>
        <taxon>Opitutia</taxon>
        <taxon>Opitutales</taxon>
        <taxon>Opitutaceae</taxon>
        <taxon>Termitidicoccus</taxon>
    </lineage>
</organism>
<keyword evidence="6" id="KW-1185">Reference proteome</keyword>
<dbReference type="AlphaFoldDB" id="A0A178IKF2"/>
<dbReference type="InterPro" id="IPR011990">
    <property type="entry name" value="TPR-like_helical_dom_sf"/>
</dbReference>
<feature type="domain" description="Ancillary SecYEG translocon subunit/Cell division coordinator CpoB TPR" evidence="4">
    <location>
        <begin position="25"/>
        <end position="118"/>
    </location>
</feature>
<protein>
    <recommendedName>
        <fullName evidence="4">Ancillary SecYEG translocon subunit/Cell division coordinator CpoB TPR domain-containing protein</fullName>
    </recommendedName>
</protein>
<evidence type="ECO:0000313" key="5">
    <source>
        <dbReference type="EMBL" id="OAM89659.1"/>
    </source>
</evidence>
<feature type="repeat" description="TPR" evidence="1">
    <location>
        <begin position="164"/>
        <end position="197"/>
    </location>
</feature>
<gene>
    <name evidence="5" type="ORF">AW736_08515</name>
</gene>
<dbReference type="Pfam" id="PF09976">
    <property type="entry name" value="TPR_21"/>
    <property type="match status" value="1"/>
</dbReference>
<dbReference type="Proteomes" id="UP000078486">
    <property type="component" value="Unassembled WGS sequence"/>
</dbReference>
<keyword evidence="1" id="KW-0802">TPR repeat</keyword>
<dbReference type="PROSITE" id="PS50005">
    <property type="entry name" value="TPR"/>
    <property type="match status" value="1"/>
</dbReference>
<comment type="caution">
    <text evidence="5">The sequence shown here is derived from an EMBL/GenBank/DDBJ whole genome shotgun (WGS) entry which is preliminary data.</text>
</comment>
<feature type="region of interest" description="Disordered" evidence="2">
    <location>
        <begin position="221"/>
        <end position="240"/>
    </location>
</feature>
<sequence>MSKSAPASQEAKAPVAPFDETLHAIWQKNKNFINTIVIVALVAVLGYYGFEYFQHQKETSIAADYAAAGTSSAKLKTFADEHPDHVLGGLARLRLADEAFTAKNYTEAAAVYQKAADALGASPFAGRARLGAAVAKVHAGQAADGEAALKQLSNDGAQLQDIRAEASYHLGTLALAAGRKDDALKSFDLVSAIAPSSLWSQQAMFRRSLIADTASVTATTPAAPAADTAPVPAGAPSIQF</sequence>
<dbReference type="SUPFAM" id="SSF48452">
    <property type="entry name" value="TPR-like"/>
    <property type="match status" value="1"/>
</dbReference>
<evidence type="ECO:0000259" key="4">
    <source>
        <dbReference type="Pfam" id="PF09976"/>
    </source>
</evidence>
<keyword evidence="3" id="KW-0472">Membrane</keyword>
<proteinExistence type="predicted"/>
<dbReference type="Gene3D" id="1.25.40.10">
    <property type="entry name" value="Tetratricopeptide repeat domain"/>
    <property type="match status" value="1"/>
</dbReference>
<dbReference type="EMBL" id="LRRQ01000083">
    <property type="protein sequence ID" value="OAM89659.1"/>
    <property type="molecule type" value="Genomic_DNA"/>
</dbReference>
<feature type="transmembrane region" description="Helical" evidence="3">
    <location>
        <begin position="32"/>
        <end position="50"/>
    </location>
</feature>
<dbReference type="InterPro" id="IPR018704">
    <property type="entry name" value="SecYEG/CpoB_TPR"/>
</dbReference>
<accession>A0A178IKF2</accession>
<evidence type="ECO:0000313" key="6">
    <source>
        <dbReference type="Proteomes" id="UP000078486"/>
    </source>
</evidence>
<evidence type="ECO:0000256" key="2">
    <source>
        <dbReference type="SAM" id="MobiDB-lite"/>
    </source>
</evidence>
<dbReference type="RefSeq" id="WP_068769904.1">
    <property type="nucleotide sequence ID" value="NZ_CP109796.1"/>
</dbReference>
<keyword evidence="3" id="KW-1133">Transmembrane helix</keyword>
<dbReference type="SMART" id="SM00028">
    <property type="entry name" value="TPR"/>
    <property type="match status" value="2"/>
</dbReference>